<dbReference type="EMBL" id="ML976728">
    <property type="protein sequence ID" value="KAF1967754.1"/>
    <property type="molecule type" value="Genomic_DNA"/>
</dbReference>
<dbReference type="InterPro" id="IPR009163">
    <property type="entry name" value="Ap4A_phos1/2"/>
</dbReference>
<dbReference type="InterPro" id="IPR019200">
    <property type="entry name" value="ATP_adenylylTrfase_C"/>
</dbReference>
<keyword evidence="3" id="KW-1185">Reference proteome</keyword>
<dbReference type="PANTHER" id="PTHR38420">
    <property type="entry name" value="AP-4-A PHOSPHORYLASE II"/>
    <property type="match status" value="1"/>
</dbReference>
<sequence>MTTMTIRTTIPPKEELVAIFDQLVEEGVILEFRICPVFARKPHHAGAKLDRTFDTSTAAQWGPCSDLYCPDERMKIIQLNGTHDLAFNMFCVDCLQFLLLTLDSYRRKELYVIFNGGEEAGCTRVHKHLQGLRGPPAFENIVDLFLHSTVPFKFFAHRFVGGFHSVTGSQVTEAYLALIAQAKEALDLDQGKARCPHGLFMWKDWMVVIPRRTSGIEGTRASAATAGMLGSVWLSEEGPMEDWVRLGCRDVLKQLGVPQ</sequence>
<dbReference type="AlphaFoldDB" id="A0A6A5USV4"/>
<dbReference type="PANTHER" id="PTHR38420:SF1">
    <property type="entry name" value="PUTATIVE (AFU_ORTHOLOGUE AFUA_5G14690)-RELATED"/>
    <property type="match status" value="1"/>
</dbReference>
<proteinExistence type="predicted"/>
<dbReference type="Gene3D" id="3.30.428.70">
    <property type="match status" value="1"/>
</dbReference>
<reference evidence="2" key="1">
    <citation type="journal article" date="2020" name="Stud. Mycol.">
        <title>101 Dothideomycetes genomes: a test case for predicting lifestyles and emergence of pathogens.</title>
        <authorList>
            <person name="Haridas S."/>
            <person name="Albert R."/>
            <person name="Binder M."/>
            <person name="Bloem J."/>
            <person name="Labutti K."/>
            <person name="Salamov A."/>
            <person name="Andreopoulos B."/>
            <person name="Baker S."/>
            <person name="Barry K."/>
            <person name="Bills G."/>
            <person name="Bluhm B."/>
            <person name="Cannon C."/>
            <person name="Castanera R."/>
            <person name="Culley D."/>
            <person name="Daum C."/>
            <person name="Ezra D."/>
            <person name="Gonzalez J."/>
            <person name="Henrissat B."/>
            <person name="Kuo A."/>
            <person name="Liang C."/>
            <person name="Lipzen A."/>
            <person name="Lutzoni F."/>
            <person name="Magnuson J."/>
            <person name="Mondo S."/>
            <person name="Nolan M."/>
            <person name="Ohm R."/>
            <person name="Pangilinan J."/>
            <person name="Park H.-J."/>
            <person name="Ramirez L."/>
            <person name="Alfaro M."/>
            <person name="Sun H."/>
            <person name="Tritt A."/>
            <person name="Yoshinaga Y."/>
            <person name="Zwiers L.-H."/>
            <person name="Turgeon B."/>
            <person name="Goodwin S."/>
            <person name="Spatafora J."/>
            <person name="Crous P."/>
            <person name="Grigoriev I."/>
        </authorList>
    </citation>
    <scope>NUCLEOTIDE SEQUENCE</scope>
    <source>
        <strain evidence="2">CBS 107.79</strain>
    </source>
</reference>
<dbReference type="Pfam" id="PF09830">
    <property type="entry name" value="ATP_transf"/>
    <property type="match status" value="1"/>
</dbReference>
<dbReference type="GO" id="GO:0003877">
    <property type="term" value="F:ATP:ADP adenylyltransferase activity"/>
    <property type="evidence" value="ECO:0007669"/>
    <property type="project" value="InterPro"/>
</dbReference>
<dbReference type="InterPro" id="IPR043171">
    <property type="entry name" value="Ap4A_phos1/2-like"/>
</dbReference>
<gene>
    <name evidence="2" type="ORF">BU23DRAFT_592467</name>
</gene>
<dbReference type="GO" id="GO:0005524">
    <property type="term" value="F:ATP binding"/>
    <property type="evidence" value="ECO:0007669"/>
    <property type="project" value="InterPro"/>
</dbReference>
<evidence type="ECO:0000313" key="2">
    <source>
        <dbReference type="EMBL" id="KAF1967754.1"/>
    </source>
</evidence>
<dbReference type="OrthoDB" id="10267950at2759"/>
<protein>
    <recommendedName>
        <fullName evidence="1">ATP adenylyltransferase C-terminal domain-containing protein</fullName>
    </recommendedName>
</protein>
<organism evidence="2 3">
    <name type="scientific">Bimuria novae-zelandiae CBS 107.79</name>
    <dbReference type="NCBI Taxonomy" id="1447943"/>
    <lineage>
        <taxon>Eukaryota</taxon>
        <taxon>Fungi</taxon>
        <taxon>Dikarya</taxon>
        <taxon>Ascomycota</taxon>
        <taxon>Pezizomycotina</taxon>
        <taxon>Dothideomycetes</taxon>
        <taxon>Pleosporomycetidae</taxon>
        <taxon>Pleosporales</taxon>
        <taxon>Massarineae</taxon>
        <taxon>Didymosphaeriaceae</taxon>
        <taxon>Bimuria</taxon>
    </lineage>
</organism>
<feature type="domain" description="ATP adenylyltransferase C-terminal" evidence="1">
    <location>
        <begin position="149"/>
        <end position="258"/>
    </location>
</feature>
<evidence type="ECO:0000259" key="1">
    <source>
        <dbReference type="Pfam" id="PF09830"/>
    </source>
</evidence>
<accession>A0A6A5USV4</accession>
<dbReference type="GO" id="GO:0009117">
    <property type="term" value="P:nucleotide metabolic process"/>
    <property type="evidence" value="ECO:0007669"/>
    <property type="project" value="InterPro"/>
</dbReference>
<evidence type="ECO:0000313" key="3">
    <source>
        <dbReference type="Proteomes" id="UP000800036"/>
    </source>
</evidence>
<name>A0A6A5USV4_9PLEO</name>
<dbReference type="Proteomes" id="UP000800036">
    <property type="component" value="Unassembled WGS sequence"/>
</dbReference>